<dbReference type="Proteomes" id="UP000286134">
    <property type="component" value="Unassembled WGS sequence"/>
</dbReference>
<gene>
    <name evidence="1" type="ORF">OnM2_098042</name>
</gene>
<evidence type="ECO:0000313" key="2">
    <source>
        <dbReference type="Proteomes" id="UP000286134"/>
    </source>
</evidence>
<sequence>MTHDPQQWPDKVERATLELNKRVIAHLMHSPSQIFFGFNPVGIYEATYLSKKRKSLLSALKIDISNVILEEEEHMESIVTYVAKRARVREEALERQEES</sequence>
<keyword evidence="2" id="KW-1185">Reference proteome</keyword>
<evidence type="ECO:0000313" key="1">
    <source>
        <dbReference type="EMBL" id="RKF54361.1"/>
    </source>
</evidence>
<reference evidence="1 2" key="1">
    <citation type="journal article" date="2018" name="BMC Genomics">
        <title>Comparative genome analyses reveal sequence features reflecting distinct modes of host-adaptation between dicot and monocot powdery mildew.</title>
        <authorList>
            <person name="Wu Y."/>
            <person name="Ma X."/>
            <person name="Pan Z."/>
            <person name="Kale S.D."/>
            <person name="Song Y."/>
            <person name="King H."/>
            <person name="Zhang Q."/>
            <person name="Presley C."/>
            <person name="Deng X."/>
            <person name="Wei C.I."/>
            <person name="Xiao S."/>
        </authorList>
    </citation>
    <scope>NUCLEOTIDE SEQUENCE [LARGE SCALE GENOMIC DNA]</scope>
    <source>
        <strain evidence="1">UMSG2</strain>
    </source>
</reference>
<dbReference type="AlphaFoldDB" id="A0A420HAC2"/>
<name>A0A420HAC2_9PEZI</name>
<organism evidence="1 2">
    <name type="scientific">Erysiphe neolycopersici</name>
    <dbReference type="NCBI Taxonomy" id="212602"/>
    <lineage>
        <taxon>Eukaryota</taxon>
        <taxon>Fungi</taxon>
        <taxon>Dikarya</taxon>
        <taxon>Ascomycota</taxon>
        <taxon>Pezizomycotina</taxon>
        <taxon>Leotiomycetes</taxon>
        <taxon>Erysiphales</taxon>
        <taxon>Erysiphaceae</taxon>
        <taxon>Erysiphe</taxon>
    </lineage>
</organism>
<protein>
    <submittedName>
        <fullName evidence="1">Uncharacterized protein</fullName>
    </submittedName>
</protein>
<proteinExistence type="predicted"/>
<comment type="caution">
    <text evidence="1">The sequence shown here is derived from an EMBL/GenBank/DDBJ whole genome shotgun (WGS) entry which is preliminary data.</text>
</comment>
<dbReference type="EMBL" id="MCFK01009843">
    <property type="protein sequence ID" value="RKF54361.1"/>
    <property type="molecule type" value="Genomic_DNA"/>
</dbReference>
<accession>A0A420HAC2</accession>